<name>A0A6I6SLJ2_9GAMM</name>
<accession>A0A6I6SLJ2</accession>
<dbReference type="RefSeq" id="WP_159552731.1">
    <property type="nucleotide sequence ID" value="NZ_CP035042.1"/>
</dbReference>
<gene>
    <name evidence="2" type="ORF">EKK97_13920</name>
</gene>
<evidence type="ECO:0000313" key="2">
    <source>
        <dbReference type="EMBL" id="QHC50462.1"/>
    </source>
</evidence>
<evidence type="ECO:0000256" key="1">
    <source>
        <dbReference type="SAM" id="MobiDB-lite"/>
    </source>
</evidence>
<dbReference type="Proteomes" id="UP000464013">
    <property type="component" value="Chromosome"/>
</dbReference>
<reference evidence="2 3" key="1">
    <citation type="submission" date="2019-01" db="EMBL/GenBank/DDBJ databases">
        <title>Complete genome of a denitifying bacterium Halomons sp. BC-M4-5.</title>
        <authorList>
            <person name="Wang L."/>
            <person name="Shao Z."/>
        </authorList>
    </citation>
    <scope>NUCLEOTIDE SEQUENCE [LARGE SCALE GENOMIC DNA]</scope>
    <source>
        <strain evidence="2 3">BC-M4-5</strain>
    </source>
</reference>
<dbReference type="OrthoDB" id="9966343at2"/>
<sequence>MKPIEPGCLALILRGNMANHVCTAVEKIPANQPFTIHPDRTWESERQTTFSCDAWRVDLASDPSVGYTVAEHNLMRIDGGEDESVTTEQDQELPA</sequence>
<dbReference type="EMBL" id="CP035042">
    <property type="protein sequence ID" value="QHC50462.1"/>
    <property type="molecule type" value="Genomic_DNA"/>
</dbReference>
<dbReference type="AlphaFoldDB" id="A0A6I6SLJ2"/>
<proteinExistence type="predicted"/>
<evidence type="ECO:0000313" key="3">
    <source>
        <dbReference type="Proteomes" id="UP000464013"/>
    </source>
</evidence>
<feature type="compositionally biased region" description="Acidic residues" evidence="1">
    <location>
        <begin position="80"/>
        <end position="95"/>
    </location>
</feature>
<feature type="region of interest" description="Disordered" evidence="1">
    <location>
        <begin position="76"/>
        <end position="95"/>
    </location>
</feature>
<organism evidence="2 3">
    <name type="scientific">Billgrantia tianxiuensis</name>
    <dbReference type="NCBI Taxonomy" id="2497861"/>
    <lineage>
        <taxon>Bacteria</taxon>
        <taxon>Pseudomonadati</taxon>
        <taxon>Pseudomonadota</taxon>
        <taxon>Gammaproteobacteria</taxon>
        <taxon>Oceanospirillales</taxon>
        <taxon>Halomonadaceae</taxon>
        <taxon>Billgrantia</taxon>
    </lineage>
</organism>
<protein>
    <submittedName>
        <fullName evidence="2">Uncharacterized protein</fullName>
    </submittedName>
</protein>
<keyword evidence="3" id="KW-1185">Reference proteome</keyword>
<dbReference type="KEGG" id="htx:EKK97_13920"/>